<keyword evidence="6" id="KW-0479">Metal-binding</keyword>
<dbReference type="GO" id="GO:0005344">
    <property type="term" value="F:oxygen carrier activity"/>
    <property type="evidence" value="ECO:0007669"/>
    <property type="project" value="UniProtKB-KW"/>
</dbReference>
<keyword evidence="3 9" id="KW-0813">Transport</keyword>
<sequence length="147" mass="16000">MVHLSGEEKTAIATLWGKVNADEVGGEALGRLLVVYPWTQRFFDSFGDLSSATAVMGNPKVKAHGKKVIDAFSNGLKHLDDLKGTFSSLSELHCDKLHVDPENFRLLGNEIVIVLAHHLGKDFTPKVQAAFQKVVAGVANALAHKYH</sequence>
<dbReference type="GO" id="GO:0005833">
    <property type="term" value="C:hemoglobin complex"/>
    <property type="evidence" value="ECO:0007669"/>
    <property type="project" value="InterPro"/>
</dbReference>
<evidence type="ECO:0000256" key="7">
    <source>
        <dbReference type="ARBA" id="ARBA00022990"/>
    </source>
</evidence>
<dbReference type="GO" id="GO:0031720">
    <property type="term" value="F:haptoglobin binding"/>
    <property type="evidence" value="ECO:0007669"/>
    <property type="project" value="TreeGrafter"/>
</dbReference>
<reference evidence="11" key="1">
    <citation type="submission" date="2025-08" db="UniProtKB">
        <authorList>
            <consortium name="Ensembl"/>
        </authorList>
    </citation>
    <scope>IDENTIFICATION</scope>
</reference>
<comment type="similarity">
    <text evidence="2 9">Belongs to the globin family.</text>
</comment>
<dbReference type="GO" id="GO:0072562">
    <property type="term" value="C:blood microparticle"/>
    <property type="evidence" value="ECO:0007669"/>
    <property type="project" value="TreeGrafter"/>
</dbReference>
<evidence type="ECO:0000256" key="2">
    <source>
        <dbReference type="ARBA" id="ARBA00008705"/>
    </source>
</evidence>
<dbReference type="SUPFAM" id="SSF46458">
    <property type="entry name" value="Globin-like"/>
    <property type="match status" value="1"/>
</dbReference>
<dbReference type="PANTHER" id="PTHR11442">
    <property type="entry name" value="HEMOGLOBIN FAMILY MEMBER"/>
    <property type="match status" value="1"/>
</dbReference>
<dbReference type="InterPro" id="IPR002337">
    <property type="entry name" value="Hemoglobin_b"/>
</dbReference>
<dbReference type="CDD" id="cd08925">
    <property type="entry name" value="Hb-beta-like"/>
    <property type="match status" value="1"/>
</dbReference>
<evidence type="ECO:0000256" key="8">
    <source>
        <dbReference type="ARBA" id="ARBA00023004"/>
    </source>
</evidence>
<dbReference type="GeneTree" id="ENSGT00940000163476"/>
<dbReference type="SMR" id="A0A8D2AV90"/>
<organism evidence="11 12">
    <name type="scientific">Sciurus vulgaris</name>
    <name type="common">Eurasian red squirrel</name>
    <dbReference type="NCBI Taxonomy" id="55149"/>
    <lineage>
        <taxon>Eukaryota</taxon>
        <taxon>Metazoa</taxon>
        <taxon>Chordata</taxon>
        <taxon>Craniata</taxon>
        <taxon>Vertebrata</taxon>
        <taxon>Euteleostomi</taxon>
        <taxon>Mammalia</taxon>
        <taxon>Eutheria</taxon>
        <taxon>Euarchontoglires</taxon>
        <taxon>Glires</taxon>
        <taxon>Rodentia</taxon>
        <taxon>Sciuromorpha</taxon>
        <taxon>Sciuridae</taxon>
        <taxon>Sciurinae</taxon>
        <taxon>Sciurini</taxon>
        <taxon>Sciurus</taxon>
    </lineage>
</organism>
<dbReference type="GO" id="GO:0031721">
    <property type="term" value="F:hemoglobin alpha binding"/>
    <property type="evidence" value="ECO:0007669"/>
    <property type="project" value="TreeGrafter"/>
</dbReference>
<accession>A0A8D2AV90</accession>
<dbReference type="GO" id="GO:0004601">
    <property type="term" value="F:peroxidase activity"/>
    <property type="evidence" value="ECO:0007669"/>
    <property type="project" value="TreeGrafter"/>
</dbReference>
<dbReference type="GO" id="GO:0019825">
    <property type="term" value="F:oxygen binding"/>
    <property type="evidence" value="ECO:0007669"/>
    <property type="project" value="InterPro"/>
</dbReference>
<dbReference type="GO" id="GO:0031838">
    <property type="term" value="C:haptoglobin-hemoglobin complex"/>
    <property type="evidence" value="ECO:0007669"/>
    <property type="project" value="TreeGrafter"/>
</dbReference>
<dbReference type="Pfam" id="PF00042">
    <property type="entry name" value="Globin"/>
    <property type="match status" value="1"/>
</dbReference>
<dbReference type="AlphaFoldDB" id="A0A8D2AV90"/>
<feature type="domain" description="Globin" evidence="10">
    <location>
        <begin position="3"/>
        <end position="147"/>
    </location>
</feature>
<dbReference type="InterPro" id="IPR009050">
    <property type="entry name" value="Globin-like_sf"/>
</dbReference>
<comment type="function">
    <text evidence="1">Involved in oxygen transport from the lung to the various peripheral tissues.</text>
</comment>
<evidence type="ECO:0000313" key="12">
    <source>
        <dbReference type="Proteomes" id="UP000694564"/>
    </source>
</evidence>
<dbReference type="GO" id="GO:0046872">
    <property type="term" value="F:metal ion binding"/>
    <property type="evidence" value="ECO:0007669"/>
    <property type="project" value="UniProtKB-KW"/>
</dbReference>
<evidence type="ECO:0000256" key="3">
    <source>
        <dbReference type="ARBA" id="ARBA00022448"/>
    </source>
</evidence>
<evidence type="ECO:0000256" key="9">
    <source>
        <dbReference type="RuleBase" id="RU000356"/>
    </source>
</evidence>
<keyword evidence="7" id="KW-0007">Acetylation</keyword>
<evidence type="ECO:0000256" key="1">
    <source>
        <dbReference type="ARBA" id="ARBA00003705"/>
    </source>
</evidence>
<evidence type="ECO:0000256" key="4">
    <source>
        <dbReference type="ARBA" id="ARBA00022617"/>
    </source>
</evidence>
<reference evidence="11" key="2">
    <citation type="submission" date="2025-09" db="UniProtKB">
        <authorList>
            <consortium name="Ensembl"/>
        </authorList>
    </citation>
    <scope>IDENTIFICATION</scope>
</reference>
<keyword evidence="8" id="KW-0408">Iron</keyword>
<protein>
    <recommendedName>
        <fullName evidence="10">Globin domain-containing protein</fullName>
    </recommendedName>
</protein>
<dbReference type="FunFam" id="1.10.490.10:FF:000001">
    <property type="entry name" value="Hemoglobin subunit beta"/>
    <property type="match status" value="1"/>
</dbReference>
<dbReference type="GO" id="GO:0020037">
    <property type="term" value="F:heme binding"/>
    <property type="evidence" value="ECO:0007669"/>
    <property type="project" value="InterPro"/>
</dbReference>
<dbReference type="InterPro" id="IPR000971">
    <property type="entry name" value="Globin"/>
</dbReference>
<dbReference type="OrthoDB" id="9886081at2759"/>
<keyword evidence="5 9" id="KW-0561">Oxygen transport</keyword>
<dbReference type="GO" id="GO:0042744">
    <property type="term" value="P:hydrogen peroxide catabolic process"/>
    <property type="evidence" value="ECO:0007669"/>
    <property type="project" value="TreeGrafter"/>
</dbReference>
<evidence type="ECO:0000256" key="5">
    <source>
        <dbReference type="ARBA" id="ARBA00022621"/>
    </source>
</evidence>
<evidence type="ECO:0000313" key="11">
    <source>
        <dbReference type="Ensembl" id="ENSSVLP00005007179.1"/>
    </source>
</evidence>
<keyword evidence="4 9" id="KW-0349">Heme</keyword>
<dbReference type="InterPro" id="IPR012292">
    <property type="entry name" value="Globin/Proto"/>
</dbReference>
<dbReference type="Gene3D" id="1.10.490.10">
    <property type="entry name" value="Globins"/>
    <property type="match status" value="1"/>
</dbReference>
<name>A0A8D2AV90_SCIVU</name>
<evidence type="ECO:0000256" key="6">
    <source>
        <dbReference type="ARBA" id="ARBA00022723"/>
    </source>
</evidence>
<dbReference type="GO" id="GO:0043177">
    <property type="term" value="F:organic acid binding"/>
    <property type="evidence" value="ECO:0007669"/>
    <property type="project" value="TreeGrafter"/>
</dbReference>
<dbReference type="InterPro" id="IPR050056">
    <property type="entry name" value="Hemoglobin_oxygen_transport"/>
</dbReference>
<dbReference type="Proteomes" id="UP000694564">
    <property type="component" value="Chromosome 11"/>
</dbReference>
<dbReference type="PANTHER" id="PTHR11442:SF42">
    <property type="entry name" value="HEMOGLOBIN SUBUNIT BETA"/>
    <property type="match status" value="1"/>
</dbReference>
<dbReference type="PRINTS" id="PR00814">
    <property type="entry name" value="BETAHAEM"/>
</dbReference>
<dbReference type="PROSITE" id="PS01033">
    <property type="entry name" value="GLOBIN"/>
    <property type="match status" value="1"/>
</dbReference>
<keyword evidence="12" id="KW-1185">Reference proteome</keyword>
<evidence type="ECO:0000259" key="10">
    <source>
        <dbReference type="PROSITE" id="PS01033"/>
    </source>
</evidence>
<dbReference type="Ensembl" id="ENSSVLT00005008001.1">
    <property type="protein sequence ID" value="ENSSVLP00005007179.1"/>
    <property type="gene ID" value="ENSSVLG00005005876.1"/>
</dbReference>
<proteinExistence type="inferred from homology"/>